<feature type="DNA-binding region" description="H-T-H motif" evidence="4">
    <location>
        <begin position="52"/>
        <end position="71"/>
    </location>
</feature>
<dbReference type="Gene3D" id="1.10.10.60">
    <property type="entry name" value="Homeodomain-like"/>
    <property type="match status" value="1"/>
</dbReference>
<gene>
    <name evidence="6" type="ORF">K8F61_10625</name>
</gene>
<evidence type="ECO:0000259" key="5">
    <source>
        <dbReference type="PROSITE" id="PS50977"/>
    </source>
</evidence>
<evidence type="ECO:0000256" key="2">
    <source>
        <dbReference type="ARBA" id="ARBA00023125"/>
    </source>
</evidence>
<reference evidence="6 7" key="1">
    <citation type="submission" date="2023-01" db="EMBL/GenBank/DDBJ databases">
        <title>Characterization of estradiol degrading bacteria Microbacterium sp. MZT7 and reveal degrading genes through genome analysis.</title>
        <authorList>
            <person name="Hao P."/>
            <person name="Gao Y."/>
        </authorList>
    </citation>
    <scope>NUCLEOTIDE SEQUENCE [LARGE SCALE GENOMIC DNA]</scope>
    <source>
        <strain evidence="6 7">MZT7</strain>
    </source>
</reference>
<keyword evidence="2 4" id="KW-0238">DNA-binding</keyword>
<dbReference type="EMBL" id="CP082781">
    <property type="protein sequence ID" value="UGS25154.1"/>
    <property type="molecule type" value="Genomic_DNA"/>
</dbReference>
<dbReference type="Pfam" id="PF02909">
    <property type="entry name" value="TetR_C_1"/>
    <property type="match status" value="1"/>
</dbReference>
<dbReference type="Gene3D" id="1.10.357.10">
    <property type="entry name" value="Tetracycline Repressor, domain 2"/>
    <property type="match status" value="1"/>
</dbReference>
<dbReference type="PANTHER" id="PTHR30055">
    <property type="entry name" value="HTH-TYPE TRANSCRIPTIONAL REGULATOR RUTR"/>
    <property type="match status" value="1"/>
</dbReference>
<dbReference type="RefSeq" id="WP_231818974.1">
    <property type="nucleotide sequence ID" value="NZ_CP082781.1"/>
</dbReference>
<proteinExistence type="predicted"/>
<feature type="domain" description="HTH tetR-type" evidence="5">
    <location>
        <begin position="29"/>
        <end position="89"/>
    </location>
</feature>
<evidence type="ECO:0000256" key="3">
    <source>
        <dbReference type="ARBA" id="ARBA00023163"/>
    </source>
</evidence>
<sequence>MTTERKSEPDLVRSLYLLWGHHPRPGRSGITVERIVRAGIELADQEGIGATSMRNVAERLGVSTMALYNHVPGKDDLTALMIDAVYAELYAEDDPRAAGDWRAGLRVIAEHTWGLYARHPWLLDVQDTRIGLGPHAARKYEAEIRVLDGIGLSDLDMEASLTTLLNIVAGAARASRSDVEVQRRSGMADAEWWAIVAPVLDRLMTDADYPVSGRVGTTVGQTFDAAHSPRYTLDTGVAILIAGIDRLVEDASPADG</sequence>
<dbReference type="Pfam" id="PF00440">
    <property type="entry name" value="TetR_N"/>
    <property type="match status" value="1"/>
</dbReference>
<dbReference type="InterPro" id="IPR001647">
    <property type="entry name" value="HTH_TetR"/>
</dbReference>
<dbReference type="SUPFAM" id="SSF46689">
    <property type="entry name" value="Homeodomain-like"/>
    <property type="match status" value="1"/>
</dbReference>
<name>A0ABY3RN35_9MICO</name>
<keyword evidence="7" id="KW-1185">Reference proteome</keyword>
<evidence type="ECO:0000256" key="1">
    <source>
        <dbReference type="ARBA" id="ARBA00023015"/>
    </source>
</evidence>
<evidence type="ECO:0000256" key="4">
    <source>
        <dbReference type="PROSITE-ProRule" id="PRU00335"/>
    </source>
</evidence>
<dbReference type="InterPro" id="IPR009057">
    <property type="entry name" value="Homeodomain-like_sf"/>
</dbReference>
<evidence type="ECO:0000313" key="6">
    <source>
        <dbReference type="EMBL" id="UGS25154.1"/>
    </source>
</evidence>
<evidence type="ECO:0000313" key="7">
    <source>
        <dbReference type="Proteomes" id="UP001199642"/>
    </source>
</evidence>
<dbReference type="InterPro" id="IPR036271">
    <property type="entry name" value="Tet_transcr_reg_TetR-rel_C_sf"/>
</dbReference>
<dbReference type="Proteomes" id="UP001199642">
    <property type="component" value="Chromosome"/>
</dbReference>
<dbReference type="PROSITE" id="PS50977">
    <property type="entry name" value="HTH_TETR_2"/>
    <property type="match status" value="1"/>
</dbReference>
<keyword evidence="1" id="KW-0805">Transcription regulation</keyword>
<dbReference type="InterPro" id="IPR004111">
    <property type="entry name" value="Repressor_TetR_C"/>
</dbReference>
<dbReference type="SUPFAM" id="SSF48498">
    <property type="entry name" value="Tetracyclin repressor-like, C-terminal domain"/>
    <property type="match status" value="1"/>
</dbReference>
<dbReference type="InterPro" id="IPR050109">
    <property type="entry name" value="HTH-type_TetR-like_transc_reg"/>
</dbReference>
<keyword evidence="3" id="KW-0804">Transcription</keyword>
<dbReference type="PANTHER" id="PTHR30055:SF151">
    <property type="entry name" value="TRANSCRIPTIONAL REGULATORY PROTEIN"/>
    <property type="match status" value="1"/>
</dbReference>
<accession>A0ABY3RN35</accession>
<protein>
    <submittedName>
        <fullName evidence="6">TetR/AcrR family transcriptional regulator</fullName>
    </submittedName>
</protein>
<organism evidence="6 7">
    <name type="scientific">Microbacterium resistens</name>
    <dbReference type="NCBI Taxonomy" id="156977"/>
    <lineage>
        <taxon>Bacteria</taxon>
        <taxon>Bacillati</taxon>
        <taxon>Actinomycetota</taxon>
        <taxon>Actinomycetes</taxon>
        <taxon>Micrococcales</taxon>
        <taxon>Microbacteriaceae</taxon>
        <taxon>Microbacterium</taxon>
    </lineage>
</organism>